<proteinExistence type="predicted"/>
<dbReference type="EMBL" id="JASPKZ010007201">
    <property type="protein sequence ID" value="KAJ9586130.1"/>
    <property type="molecule type" value="Genomic_DNA"/>
</dbReference>
<accession>A0AAD7ZSL1</accession>
<gene>
    <name evidence="1" type="ORF">L9F63_020220</name>
</gene>
<name>A0AAD7ZSL1_DIPPU</name>
<organism evidence="1 2">
    <name type="scientific">Diploptera punctata</name>
    <name type="common">Pacific beetle cockroach</name>
    <dbReference type="NCBI Taxonomy" id="6984"/>
    <lineage>
        <taxon>Eukaryota</taxon>
        <taxon>Metazoa</taxon>
        <taxon>Ecdysozoa</taxon>
        <taxon>Arthropoda</taxon>
        <taxon>Hexapoda</taxon>
        <taxon>Insecta</taxon>
        <taxon>Pterygota</taxon>
        <taxon>Neoptera</taxon>
        <taxon>Polyneoptera</taxon>
        <taxon>Dictyoptera</taxon>
        <taxon>Blattodea</taxon>
        <taxon>Blaberoidea</taxon>
        <taxon>Blaberidae</taxon>
        <taxon>Diplopterinae</taxon>
        <taxon>Diploptera</taxon>
    </lineage>
</organism>
<dbReference type="Proteomes" id="UP001233999">
    <property type="component" value="Unassembled WGS sequence"/>
</dbReference>
<comment type="caution">
    <text evidence="1">The sequence shown here is derived from an EMBL/GenBank/DDBJ whole genome shotgun (WGS) entry which is preliminary data.</text>
</comment>
<reference evidence="1" key="2">
    <citation type="submission" date="2023-05" db="EMBL/GenBank/DDBJ databases">
        <authorList>
            <person name="Fouks B."/>
        </authorList>
    </citation>
    <scope>NUCLEOTIDE SEQUENCE</scope>
    <source>
        <strain evidence="1">Stay&amp;Tobe</strain>
        <tissue evidence="1">Testes</tissue>
    </source>
</reference>
<evidence type="ECO:0000313" key="2">
    <source>
        <dbReference type="Proteomes" id="UP001233999"/>
    </source>
</evidence>
<sequence length="52" mass="6224">NEILILKIVRLESIQKMASIVRVDEEYVMQFINNDWRDNCKTTAVKYRECCT</sequence>
<keyword evidence="2" id="KW-1185">Reference proteome</keyword>
<protein>
    <submittedName>
        <fullName evidence="1">Uncharacterized protein</fullName>
    </submittedName>
</protein>
<feature type="non-terminal residue" evidence="1">
    <location>
        <position position="52"/>
    </location>
</feature>
<feature type="non-terminal residue" evidence="1">
    <location>
        <position position="1"/>
    </location>
</feature>
<evidence type="ECO:0000313" key="1">
    <source>
        <dbReference type="EMBL" id="KAJ9586130.1"/>
    </source>
</evidence>
<reference evidence="1" key="1">
    <citation type="journal article" date="2023" name="IScience">
        <title>Live-bearing cockroach genome reveals convergent evolutionary mechanisms linked to viviparity in insects and beyond.</title>
        <authorList>
            <person name="Fouks B."/>
            <person name="Harrison M.C."/>
            <person name="Mikhailova A.A."/>
            <person name="Marchal E."/>
            <person name="English S."/>
            <person name="Carruthers M."/>
            <person name="Jennings E.C."/>
            <person name="Chiamaka E.L."/>
            <person name="Frigard R.A."/>
            <person name="Pippel M."/>
            <person name="Attardo G.M."/>
            <person name="Benoit J.B."/>
            <person name="Bornberg-Bauer E."/>
            <person name="Tobe S.S."/>
        </authorList>
    </citation>
    <scope>NUCLEOTIDE SEQUENCE</scope>
    <source>
        <strain evidence="1">Stay&amp;Tobe</strain>
    </source>
</reference>
<dbReference type="AlphaFoldDB" id="A0AAD7ZSL1"/>